<dbReference type="Pfam" id="PF00551">
    <property type="entry name" value="Formyl_trans_N"/>
    <property type="match status" value="1"/>
</dbReference>
<dbReference type="RefSeq" id="WP_110438135.1">
    <property type="nucleotide sequence ID" value="NZ_CP046393.1"/>
</dbReference>
<dbReference type="InterPro" id="IPR005794">
    <property type="entry name" value="Fmt"/>
</dbReference>
<dbReference type="InterPro" id="IPR041711">
    <property type="entry name" value="Met-tRNA-FMT_N"/>
</dbReference>
<dbReference type="InterPro" id="IPR005793">
    <property type="entry name" value="Formyl_trans_C"/>
</dbReference>
<dbReference type="PANTHER" id="PTHR11138">
    <property type="entry name" value="METHIONYL-TRNA FORMYLTRANSFERASE"/>
    <property type="match status" value="1"/>
</dbReference>
<dbReference type="SUPFAM" id="SSF50486">
    <property type="entry name" value="FMT C-terminal domain-like"/>
    <property type="match status" value="1"/>
</dbReference>
<evidence type="ECO:0000256" key="6">
    <source>
        <dbReference type="ARBA" id="ARBA00022917"/>
    </source>
</evidence>
<protein>
    <recommendedName>
        <fullName evidence="4 8">Methionyl-tRNA formyltransferase</fullName>
        <ecNumber evidence="3 8">2.1.2.9</ecNumber>
    </recommendedName>
</protein>
<dbReference type="AlphaFoldDB" id="A0A318N2L4"/>
<evidence type="ECO:0000313" key="12">
    <source>
        <dbReference type="Proteomes" id="UP000247565"/>
    </source>
</evidence>
<dbReference type="EC" id="2.1.2.9" evidence="3 8"/>
<proteinExistence type="inferred from homology"/>
<keyword evidence="5 8" id="KW-0808">Transferase</keyword>
<reference evidence="11 12" key="1">
    <citation type="submission" date="2018-05" db="EMBL/GenBank/DDBJ databases">
        <title>Reference genomes for bee gut microbiota database.</title>
        <authorList>
            <person name="Ellegaard K.M."/>
        </authorList>
    </citation>
    <scope>NUCLEOTIDE SEQUENCE [LARGE SCALE GENOMIC DNA]</scope>
    <source>
        <strain evidence="11 12">ESL0284</strain>
    </source>
</reference>
<sequence>MRIVFMGTPDFAVPALQALYQAGHEIVAVYCQPPRPAGRGRKITPCAVQNIAEQLDIPVFSPIKLKNQPKEFEQFASFNPDIAIVAAYGLILPEEILTLPKLGCINIHASLLPRWRGASPIQTAIWSGDQKSGVSIMQMDKGLDTGAVYIEKSIPITKKTTTQILHDQLAQLGGELILETLSELTENPNSKPVPQLSGLATYARQLTKEDGKIDWNQSAESIDRQIRALTPWPGTFCFLEGKLLKILKAELSSQSSMAESGTIIHPDFYVACGKNQVLKILELQLTGKKKMPINEFLKGYHLKLNTKLV</sequence>
<keyword evidence="12" id="KW-1185">Reference proteome</keyword>
<dbReference type="NCBIfam" id="TIGR00460">
    <property type="entry name" value="fmt"/>
    <property type="match status" value="1"/>
</dbReference>
<evidence type="ECO:0000256" key="3">
    <source>
        <dbReference type="ARBA" id="ARBA00012261"/>
    </source>
</evidence>
<evidence type="ECO:0000256" key="8">
    <source>
        <dbReference type="HAMAP-Rule" id="MF_00182"/>
    </source>
</evidence>
<dbReference type="InterPro" id="IPR002376">
    <property type="entry name" value="Formyl_transf_N"/>
</dbReference>
<feature type="domain" description="Formyl transferase C-terminal" evidence="10">
    <location>
        <begin position="206"/>
        <end position="300"/>
    </location>
</feature>
<feature type="domain" description="Formyl transferase N-terminal" evidence="9">
    <location>
        <begin position="1"/>
        <end position="180"/>
    </location>
</feature>
<dbReference type="CDD" id="cd08646">
    <property type="entry name" value="FMT_core_Met-tRNA-FMT_N"/>
    <property type="match status" value="1"/>
</dbReference>
<dbReference type="InterPro" id="IPR001555">
    <property type="entry name" value="GART_AS"/>
</dbReference>
<dbReference type="Proteomes" id="UP000247565">
    <property type="component" value="Unassembled WGS sequence"/>
</dbReference>
<gene>
    <name evidence="8" type="primary">fmt</name>
    <name evidence="11" type="ORF">DK869_00980</name>
</gene>
<dbReference type="EMBL" id="QGLT01000001">
    <property type="protein sequence ID" value="PXZ01616.1"/>
    <property type="molecule type" value="Genomic_DNA"/>
</dbReference>
<dbReference type="Pfam" id="PF02911">
    <property type="entry name" value="Formyl_trans_C"/>
    <property type="match status" value="1"/>
</dbReference>
<comment type="function">
    <text evidence="1 8">Attaches a formyl group to the free amino group of methionyl-tRNA(fMet). The formyl group appears to play a dual role in the initiator identity of N-formylmethionyl-tRNA by promoting its recognition by IF2 and preventing the misappropriation of this tRNA by the elongation apparatus.</text>
</comment>
<organism evidence="11 12">
    <name type="scientific">Commensalibacter melissae</name>
    <dbReference type="NCBI Taxonomy" id="2070537"/>
    <lineage>
        <taxon>Bacteria</taxon>
        <taxon>Pseudomonadati</taxon>
        <taxon>Pseudomonadota</taxon>
        <taxon>Alphaproteobacteria</taxon>
        <taxon>Acetobacterales</taxon>
        <taxon>Acetobacteraceae</taxon>
    </lineage>
</organism>
<dbReference type="PROSITE" id="PS00373">
    <property type="entry name" value="GART"/>
    <property type="match status" value="1"/>
</dbReference>
<dbReference type="HAMAP" id="MF_00182">
    <property type="entry name" value="Formyl_trans"/>
    <property type="match status" value="1"/>
</dbReference>
<evidence type="ECO:0000259" key="10">
    <source>
        <dbReference type="Pfam" id="PF02911"/>
    </source>
</evidence>
<comment type="caution">
    <text evidence="11">The sequence shown here is derived from an EMBL/GenBank/DDBJ whole genome shotgun (WGS) entry which is preliminary data.</text>
</comment>
<dbReference type="PANTHER" id="PTHR11138:SF5">
    <property type="entry name" value="METHIONYL-TRNA FORMYLTRANSFERASE, MITOCHONDRIAL"/>
    <property type="match status" value="1"/>
</dbReference>
<dbReference type="InterPro" id="IPR044135">
    <property type="entry name" value="Met-tRNA-FMT_C"/>
</dbReference>
<evidence type="ECO:0000256" key="1">
    <source>
        <dbReference type="ARBA" id="ARBA00002606"/>
    </source>
</evidence>
<evidence type="ECO:0000259" key="9">
    <source>
        <dbReference type="Pfam" id="PF00551"/>
    </source>
</evidence>
<dbReference type="CDD" id="cd08704">
    <property type="entry name" value="Met_tRNA_FMT_C"/>
    <property type="match status" value="1"/>
</dbReference>
<dbReference type="OrthoDB" id="9802815at2"/>
<dbReference type="InterPro" id="IPR037022">
    <property type="entry name" value="Formyl_trans_C_sf"/>
</dbReference>
<evidence type="ECO:0000256" key="4">
    <source>
        <dbReference type="ARBA" id="ARBA00016014"/>
    </source>
</evidence>
<evidence type="ECO:0000256" key="7">
    <source>
        <dbReference type="ARBA" id="ARBA00048558"/>
    </source>
</evidence>
<dbReference type="InterPro" id="IPR011034">
    <property type="entry name" value="Formyl_transferase-like_C_sf"/>
</dbReference>
<dbReference type="GO" id="GO:0005829">
    <property type="term" value="C:cytosol"/>
    <property type="evidence" value="ECO:0007669"/>
    <property type="project" value="TreeGrafter"/>
</dbReference>
<name>A0A318N2L4_9PROT</name>
<evidence type="ECO:0000256" key="5">
    <source>
        <dbReference type="ARBA" id="ARBA00022679"/>
    </source>
</evidence>
<evidence type="ECO:0000256" key="2">
    <source>
        <dbReference type="ARBA" id="ARBA00010699"/>
    </source>
</evidence>
<dbReference type="GO" id="GO:0004479">
    <property type="term" value="F:methionyl-tRNA formyltransferase activity"/>
    <property type="evidence" value="ECO:0007669"/>
    <property type="project" value="UniProtKB-UniRule"/>
</dbReference>
<dbReference type="SUPFAM" id="SSF53328">
    <property type="entry name" value="Formyltransferase"/>
    <property type="match status" value="1"/>
</dbReference>
<dbReference type="InterPro" id="IPR036477">
    <property type="entry name" value="Formyl_transf_N_sf"/>
</dbReference>
<comment type="catalytic activity">
    <reaction evidence="7 8">
        <text>L-methionyl-tRNA(fMet) + (6R)-10-formyltetrahydrofolate = N-formyl-L-methionyl-tRNA(fMet) + (6S)-5,6,7,8-tetrahydrofolate + H(+)</text>
        <dbReference type="Rhea" id="RHEA:24380"/>
        <dbReference type="Rhea" id="RHEA-COMP:9952"/>
        <dbReference type="Rhea" id="RHEA-COMP:9953"/>
        <dbReference type="ChEBI" id="CHEBI:15378"/>
        <dbReference type="ChEBI" id="CHEBI:57453"/>
        <dbReference type="ChEBI" id="CHEBI:78530"/>
        <dbReference type="ChEBI" id="CHEBI:78844"/>
        <dbReference type="ChEBI" id="CHEBI:195366"/>
        <dbReference type="EC" id="2.1.2.9"/>
    </reaction>
</comment>
<comment type="similarity">
    <text evidence="2 8">Belongs to the Fmt family.</text>
</comment>
<evidence type="ECO:0000313" key="11">
    <source>
        <dbReference type="EMBL" id="PXZ01616.1"/>
    </source>
</evidence>
<dbReference type="Gene3D" id="3.40.50.170">
    <property type="entry name" value="Formyl transferase, N-terminal domain"/>
    <property type="match status" value="1"/>
</dbReference>
<accession>A0A318N2L4</accession>
<dbReference type="Gene3D" id="3.10.25.10">
    <property type="entry name" value="Formyl transferase, C-terminal domain"/>
    <property type="match status" value="1"/>
</dbReference>
<feature type="binding site" evidence="8">
    <location>
        <begin position="110"/>
        <end position="113"/>
    </location>
    <ligand>
        <name>(6S)-5,6,7,8-tetrahydrofolate</name>
        <dbReference type="ChEBI" id="CHEBI:57453"/>
    </ligand>
</feature>
<keyword evidence="6 8" id="KW-0648">Protein biosynthesis</keyword>